<dbReference type="NCBIfam" id="TIGR02937">
    <property type="entry name" value="sigma70-ECF"/>
    <property type="match status" value="1"/>
</dbReference>
<reference evidence="7 8" key="1">
    <citation type="submission" date="2020-08" db="EMBL/GenBank/DDBJ databases">
        <title>Genome public.</title>
        <authorList>
            <person name="Liu C."/>
            <person name="Sun Q."/>
        </authorList>
    </citation>
    <scope>NUCLEOTIDE SEQUENCE [LARGE SCALE GENOMIC DNA]</scope>
    <source>
        <strain evidence="7 8">NSJ-46</strain>
    </source>
</reference>
<dbReference type="SUPFAM" id="SSF88659">
    <property type="entry name" value="Sigma3 and sigma4 domains of RNA polymerase sigma factors"/>
    <property type="match status" value="1"/>
</dbReference>
<comment type="caution">
    <text evidence="7">The sequence shown here is derived from an EMBL/GenBank/DDBJ whole genome shotgun (WGS) entry which is preliminary data.</text>
</comment>
<dbReference type="EMBL" id="JACRSZ010000003">
    <property type="protein sequence ID" value="MBC8572364.1"/>
    <property type="molecule type" value="Genomic_DNA"/>
</dbReference>
<dbReference type="InterPro" id="IPR036388">
    <property type="entry name" value="WH-like_DNA-bd_sf"/>
</dbReference>
<evidence type="ECO:0000313" key="7">
    <source>
        <dbReference type="EMBL" id="MBC8572364.1"/>
    </source>
</evidence>
<proteinExistence type="inferred from homology"/>
<dbReference type="InterPro" id="IPR014284">
    <property type="entry name" value="RNA_pol_sigma-70_dom"/>
</dbReference>
<dbReference type="InterPro" id="IPR013324">
    <property type="entry name" value="RNA_pol_sigma_r3/r4-like"/>
</dbReference>
<evidence type="ECO:0000259" key="5">
    <source>
        <dbReference type="Pfam" id="PF04542"/>
    </source>
</evidence>
<dbReference type="Pfam" id="PF04542">
    <property type="entry name" value="Sigma70_r2"/>
    <property type="match status" value="1"/>
</dbReference>
<dbReference type="InterPro" id="IPR007627">
    <property type="entry name" value="RNA_pol_sigma70_r2"/>
</dbReference>
<dbReference type="InterPro" id="IPR013325">
    <property type="entry name" value="RNA_pol_sigma_r2"/>
</dbReference>
<evidence type="ECO:0000313" key="8">
    <source>
        <dbReference type="Proteomes" id="UP000657421"/>
    </source>
</evidence>
<feature type="domain" description="RNA polymerase sigma-70 region 2" evidence="5">
    <location>
        <begin position="22"/>
        <end position="88"/>
    </location>
</feature>
<sequence length="184" mass="21952">MLTDERLYERYYMGDKKAAEELVERYGDPLIRYISGYISDYHESEDLMIEAFAQMFAKKRPISVGWCFKAYLYKTARNLSFRHCKKKRFPLLDHHQTEFEMSGVMSADADILRKEQNRQIIHALEQMKDEYREVLYLLYFENMKYEEAGQVMGKSVSQITNLAHRAKKSMKKILEKEGFTYAHQ</sequence>
<protein>
    <submittedName>
        <fullName evidence="7">Sigma-70 family RNA polymerase sigma factor</fullName>
    </submittedName>
</protein>
<dbReference type="Gene3D" id="1.10.1740.10">
    <property type="match status" value="1"/>
</dbReference>
<evidence type="ECO:0000256" key="4">
    <source>
        <dbReference type="ARBA" id="ARBA00023163"/>
    </source>
</evidence>
<dbReference type="RefSeq" id="WP_249307346.1">
    <property type="nucleotide sequence ID" value="NZ_JACRSZ010000003.1"/>
</dbReference>
<keyword evidence="8" id="KW-1185">Reference proteome</keyword>
<evidence type="ECO:0000256" key="2">
    <source>
        <dbReference type="ARBA" id="ARBA00023015"/>
    </source>
</evidence>
<dbReference type="InterPro" id="IPR013249">
    <property type="entry name" value="RNA_pol_sigma70_r4_t2"/>
</dbReference>
<dbReference type="Pfam" id="PF08281">
    <property type="entry name" value="Sigma70_r4_2"/>
    <property type="match status" value="1"/>
</dbReference>
<dbReference type="InterPro" id="IPR039425">
    <property type="entry name" value="RNA_pol_sigma-70-like"/>
</dbReference>
<keyword evidence="2" id="KW-0805">Transcription regulation</keyword>
<name>A0ABR7N7J3_9FIRM</name>
<dbReference type="PANTHER" id="PTHR43133">
    <property type="entry name" value="RNA POLYMERASE ECF-TYPE SIGMA FACTO"/>
    <property type="match status" value="1"/>
</dbReference>
<organism evidence="7 8">
    <name type="scientific">Jingyaoa shaoxingensis</name>
    <dbReference type="NCBI Taxonomy" id="2763671"/>
    <lineage>
        <taxon>Bacteria</taxon>
        <taxon>Bacillati</taxon>
        <taxon>Bacillota</taxon>
        <taxon>Clostridia</taxon>
        <taxon>Lachnospirales</taxon>
        <taxon>Lachnospiraceae</taxon>
        <taxon>Jingyaoa</taxon>
    </lineage>
</organism>
<keyword evidence="3" id="KW-0731">Sigma factor</keyword>
<evidence type="ECO:0000256" key="3">
    <source>
        <dbReference type="ARBA" id="ARBA00023082"/>
    </source>
</evidence>
<keyword evidence="4" id="KW-0804">Transcription</keyword>
<dbReference type="Proteomes" id="UP000657421">
    <property type="component" value="Unassembled WGS sequence"/>
</dbReference>
<dbReference type="SUPFAM" id="SSF88946">
    <property type="entry name" value="Sigma2 domain of RNA polymerase sigma factors"/>
    <property type="match status" value="1"/>
</dbReference>
<evidence type="ECO:0000259" key="6">
    <source>
        <dbReference type="Pfam" id="PF08281"/>
    </source>
</evidence>
<comment type="similarity">
    <text evidence="1">Belongs to the sigma-70 factor family. ECF subfamily.</text>
</comment>
<feature type="domain" description="RNA polymerase sigma factor 70 region 4 type 2" evidence="6">
    <location>
        <begin position="118"/>
        <end position="170"/>
    </location>
</feature>
<gene>
    <name evidence="7" type="ORF">H8716_04575</name>
</gene>
<evidence type="ECO:0000256" key="1">
    <source>
        <dbReference type="ARBA" id="ARBA00010641"/>
    </source>
</evidence>
<dbReference type="Gene3D" id="1.10.10.10">
    <property type="entry name" value="Winged helix-like DNA-binding domain superfamily/Winged helix DNA-binding domain"/>
    <property type="match status" value="1"/>
</dbReference>
<dbReference type="CDD" id="cd06171">
    <property type="entry name" value="Sigma70_r4"/>
    <property type="match status" value="1"/>
</dbReference>
<dbReference type="PANTHER" id="PTHR43133:SF51">
    <property type="entry name" value="RNA POLYMERASE SIGMA FACTOR"/>
    <property type="match status" value="1"/>
</dbReference>
<accession>A0ABR7N7J3</accession>